<dbReference type="InParanoid" id="A0A674JN27"/>
<protein>
    <submittedName>
        <fullName evidence="1">Uncharacterized protein</fullName>
    </submittedName>
</protein>
<proteinExistence type="predicted"/>
<dbReference type="InterPro" id="IPR038765">
    <property type="entry name" value="Papain-like_cys_pep_sf"/>
</dbReference>
<dbReference type="GeneTree" id="ENSGT01050000247788"/>
<reference evidence="1" key="1">
    <citation type="submission" date="2025-08" db="UniProtKB">
        <authorList>
            <consortium name="Ensembl"/>
        </authorList>
    </citation>
    <scope>IDENTIFICATION</scope>
</reference>
<name>A0A674JN27_9SAUR</name>
<evidence type="ECO:0000313" key="1">
    <source>
        <dbReference type="Ensembl" id="ENSTMTP00000021357.1"/>
    </source>
</evidence>
<dbReference type="Gene3D" id="3.90.1720.10">
    <property type="entry name" value="endopeptidase domain like (from Nostoc punctiforme)"/>
    <property type="match status" value="1"/>
</dbReference>
<reference evidence="1" key="2">
    <citation type="submission" date="2025-09" db="UniProtKB">
        <authorList>
            <consortium name="Ensembl"/>
        </authorList>
    </citation>
    <scope>IDENTIFICATION</scope>
</reference>
<dbReference type="Ensembl" id="ENSTMTT00000022114.1">
    <property type="protein sequence ID" value="ENSTMTP00000021357.1"/>
    <property type="gene ID" value="ENSTMTG00000015603.1"/>
</dbReference>
<organism evidence="1 2">
    <name type="scientific">Terrapene triunguis</name>
    <name type="common">Three-toed box turtle</name>
    <dbReference type="NCBI Taxonomy" id="2587831"/>
    <lineage>
        <taxon>Eukaryota</taxon>
        <taxon>Metazoa</taxon>
        <taxon>Chordata</taxon>
        <taxon>Craniata</taxon>
        <taxon>Vertebrata</taxon>
        <taxon>Euteleostomi</taxon>
        <taxon>Archelosauria</taxon>
        <taxon>Testudinata</taxon>
        <taxon>Testudines</taxon>
        <taxon>Cryptodira</taxon>
        <taxon>Durocryptodira</taxon>
        <taxon>Testudinoidea</taxon>
        <taxon>Emydidae</taxon>
        <taxon>Terrapene</taxon>
    </lineage>
</organism>
<keyword evidence="2" id="KW-1185">Reference proteome</keyword>
<dbReference type="AlphaFoldDB" id="A0A674JN27"/>
<dbReference type="Proteomes" id="UP000472274">
    <property type="component" value="Unplaced"/>
</dbReference>
<dbReference type="SUPFAM" id="SSF54001">
    <property type="entry name" value="Cysteine proteinases"/>
    <property type="match status" value="1"/>
</dbReference>
<sequence>MDQSAPCSSLSSCEPWAVPGAASKAKFCLAEHLLGKHFETVENGEEDLEPGDMFLFRLSSPSVGWCGAHVGMYCGNGEISHLAGKWETRDISGLNPMHV</sequence>
<evidence type="ECO:0000313" key="2">
    <source>
        <dbReference type="Proteomes" id="UP000472274"/>
    </source>
</evidence>
<accession>A0A674JN27</accession>